<dbReference type="AlphaFoldDB" id="A0A4R6S3X6"/>
<keyword evidence="1" id="KW-0812">Transmembrane</keyword>
<feature type="transmembrane region" description="Helical" evidence="1">
    <location>
        <begin position="42"/>
        <end position="64"/>
    </location>
</feature>
<dbReference type="OrthoDB" id="3685055at2"/>
<accession>A0A4R6S3X6</accession>
<proteinExistence type="predicted"/>
<dbReference type="Proteomes" id="UP000295444">
    <property type="component" value="Unassembled WGS sequence"/>
</dbReference>
<protein>
    <submittedName>
        <fullName evidence="2">Uncharacterized protein</fullName>
    </submittedName>
</protein>
<evidence type="ECO:0000256" key="1">
    <source>
        <dbReference type="SAM" id="Phobius"/>
    </source>
</evidence>
<comment type="caution">
    <text evidence="2">The sequence shown here is derived from an EMBL/GenBank/DDBJ whole genome shotgun (WGS) entry which is preliminary data.</text>
</comment>
<name>A0A4R6S3X6_LABRH</name>
<keyword evidence="1" id="KW-1133">Transmembrane helix</keyword>
<dbReference type="EMBL" id="SNXZ01000006">
    <property type="protein sequence ID" value="TDP93787.1"/>
    <property type="molecule type" value="Genomic_DNA"/>
</dbReference>
<sequence length="342" mass="36659">MTDKTEVLIKETLHRQADRAPDAVALLMRIEARQARSRPRRAVLVGATAAVAALLAVGAVLVAGPGGSSGQNQSAAAQHHSGFAFQPHWLPAGLVEKARQSRGAETSRLWTTSEGVVTEGGEADWQFATGHTIRLSTQPGSMPTGNNHTIDINGHPGKVTSLATTVYEVTWEPEPGVILTVRGADGQPNFSYTPEHTQSPAEGDKVLADVLRVARSVQPDDHDARIDPQITFGKLPQGWTPLAVGVSGDNPRNSDTQLQVRVRTGSYDFIAFLDWQPSTYRPKPDVHANDNIGKLPDGSFLLVGLHVDAPGEPTPPMKTMVQMASQAIQEHPQADVSWLGTP</sequence>
<dbReference type="RefSeq" id="WP_133852791.1">
    <property type="nucleotide sequence ID" value="NZ_SNXZ01000006.1"/>
</dbReference>
<evidence type="ECO:0000313" key="3">
    <source>
        <dbReference type="Proteomes" id="UP000295444"/>
    </source>
</evidence>
<organism evidence="2 3">
    <name type="scientific">Labedaea rhizosphaerae</name>
    <dbReference type="NCBI Taxonomy" id="598644"/>
    <lineage>
        <taxon>Bacteria</taxon>
        <taxon>Bacillati</taxon>
        <taxon>Actinomycetota</taxon>
        <taxon>Actinomycetes</taxon>
        <taxon>Pseudonocardiales</taxon>
        <taxon>Pseudonocardiaceae</taxon>
        <taxon>Labedaea</taxon>
    </lineage>
</organism>
<keyword evidence="1" id="KW-0472">Membrane</keyword>
<gene>
    <name evidence="2" type="ORF">EV186_106181</name>
</gene>
<evidence type="ECO:0000313" key="2">
    <source>
        <dbReference type="EMBL" id="TDP93787.1"/>
    </source>
</evidence>
<reference evidence="2 3" key="1">
    <citation type="submission" date="2019-03" db="EMBL/GenBank/DDBJ databases">
        <title>Genomic Encyclopedia of Type Strains, Phase IV (KMG-IV): sequencing the most valuable type-strain genomes for metagenomic binning, comparative biology and taxonomic classification.</title>
        <authorList>
            <person name="Goeker M."/>
        </authorList>
    </citation>
    <scope>NUCLEOTIDE SEQUENCE [LARGE SCALE GENOMIC DNA]</scope>
    <source>
        <strain evidence="2 3">DSM 45361</strain>
    </source>
</reference>
<keyword evidence="3" id="KW-1185">Reference proteome</keyword>